<dbReference type="InterPro" id="IPR038282">
    <property type="entry name" value="DUF2267_sf"/>
</dbReference>
<organism evidence="1 2">
    <name type="scientific">Plantactinospora endophytica</name>
    <dbReference type="NCBI Taxonomy" id="673535"/>
    <lineage>
        <taxon>Bacteria</taxon>
        <taxon>Bacillati</taxon>
        <taxon>Actinomycetota</taxon>
        <taxon>Actinomycetes</taxon>
        <taxon>Micromonosporales</taxon>
        <taxon>Micromonosporaceae</taxon>
        <taxon>Plantactinospora</taxon>
    </lineage>
</organism>
<evidence type="ECO:0008006" key="3">
    <source>
        <dbReference type="Google" id="ProtNLM"/>
    </source>
</evidence>
<dbReference type="Pfam" id="PF10025">
    <property type="entry name" value="DUF2267"/>
    <property type="match status" value="1"/>
</dbReference>
<name>A0ABQ4DZ01_9ACTN</name>
<dbReference type="RefSeq" id="WP_203866214.1">
    <property type="nucleotide sequence ID" value="NZ_BONW01000012.1"/>
</dbReference>
<evidence type="ECO:0000313" key="2">
    <source>
        <dbReference type="Proteomes" id="UP000646749"/>
    </source>
</evidence>
<dbReference type="Gene3D" id="1.10.490.110">
    <property type="entry name" value="Uncharacterized conserved protein DUF2267"/>
    <property type="match status" value="1"/>
</dbReference>
<comment type="caution">
    <text evidence="1">The sequence shown here is derived from an EMBL/GenBank/DDBJ whole genome shotgun (WGS) entry which is preliminary data.</text>
</comment>
<reference evidence="1 2" key="1">
    <citation type="submission" date="2021-01" db="EMBL/GenBank/DDBJ databases">
        <title>Whole genome shotgun sequence of Plantactinospora endophytica NBRC 110450.</title>
        <authorList>
            <person name="Komaki H."/>
            <person name="Tamura T."/>
        </authorList>
    </citation>
    <scope>NUCLEOTIDE SEQUENCE [LARGE SCALE GENOMIC DNA]</scope>
    <source>
        <strain evidence="1 2">NBRC 110450</strain>
    </source>
</reference>
<dbReference type="Proteomes" id="UP000646749">
    <property type="component" value="Unassembled WGS sequence"/>
</dbReference>
<sequence length="146" mass="14770">MPAGNGVPEIGYGGGGVRYDEFVAKVRDRGEYADPAEAERVTHLVLGILAQRLTPDEAEDLAAQLPGPLAATLISAGQGVAGAFGSREFLARIATGAGATARTAEWDASAVLCTVAEAVSGGELNDVLTQLPSGYAPLFGRAGLSG</sequence>
<evidence type="ECO:0000313" key="1">
    <source>
        <dbReference type="EMBL" id="GIG87666.1"/>
    </source>
</evidence>
<proteinExistence type="predicted"/>
<accession>A0ABQ4DZ01</accession>
<protein>
    <recommendedName>
        <fullName evidence="3">DUF2267 domain-containing protein</fullName>
    </recommendedName>
</protein>
<gene>
    <name evidence="1" type="ORF">Pen02_26020</name>
</gene>
<dbReference type="EMBL" id="BONW01000012">
    <property type="protein sequence ID" value="GIG87666.1"/>
    <property type="molecule type" value="Genomic_DNA"/>
</dbReference>
<dbReference type="InterPro" id="IPR018727">
    <property type="entry name" value="DUF2267"/>
</dbReference>
<keyword evidence="2" id="KW-1185">Reference proteome</keyword>